<evidence type="ECO:0000313" key="3">
    <source>
        <dbReference type="Proteomes" id="UP000003558"/>
    </source>
</evidence>
<name>F9VRH6_9ACTN</name>
<comment type="caution">
    <text evidence="2">The sequence shown here is derived from an EMBL/GenBank/DDBJ whole genome shotgun (WGS) entry which is preliminary data.</text>
</comment>
<proteinExistence type="predicted"/>
<accession>F9VRH6</accession>
<evidence type="ECO:0000313" key="2">
    <source>
        <dbReference type="EMBL" id="GAA11215.1"/>
    </source>
</evidence>
<sequence length="57" mass="6232">MDGRERRVVGPESPPSLIRQASDDLPLVPVEQLTDRSGVEKWKPDESCIGESGVTDP</sequence>
<dbReference type="EMBL" id="BACI01000026">
    <property type="protein sequence ID" value="GAA11215.1"/>
    <property type="molecule type" value="Genomic_DNA"/>
</dbReference>
<organism evidence="2 3">
    <name type="scientific">Gordonia alkanivorans NBRC 16433</name>
    <dbReference type="NCBI Taxonomy" id="1027371"/>
    <lineage>
        <taxon>Bacteria</taxon>
        <taxon>Bacillati</taxon>
        <taxon>Actinomycetota</taxon>
        <taxon>Actinomycetes</taxon>
        <taxon>Mycobacteriales</taxon>
        <taxon>Gordoniaceae</taxon>
        <taxon>Gordonia</taxon>
    </lineage>
</organism>
<protein>
    <submittedName>
        <fullName evidence="2">Uncharacterized protein</fullName>
    </submittedName>
</protein>
<feature type="region of interest" description="Disordered" evidence="1">
    <location>
        <begin position="36"/>
        <end position="57"/>
    </location>
</feature>
<reference evidence="2 3" key="1">
    <citation type="submission" date="2011-05" db="EMBL/GenBank/DDBJ databases">
        <title>Whole genome shotgun sequence of Gordonia alkanivorans NBRC 16433.</title>
        <authorList>
            <person name="Hosoyama A."/>
            <person name="Nakamura S."/>
            <person name="Takarada H."/>
            <person name="Tsuchikane K."/>
            <person name="Yamazaki S."/>
            <person name="Fujita N."/>
        </authorList>
    </citation>
    <scope>NUCLEOTIDE SEQUENCE [LARGE SCALE GENOMIC DNA]</scope>
    <source>
        <strain evidence="2 3">NBRC 16433</strain>
    </source>
</reference>
<feature type="compositionally biased region" description="Basic and acidic residues" evidence="1">
    <location>
        <begin position="36"/>
        <end position="46"/>
    </location>
</feature>
<gene>
    <name evidence="2" type="ORF">GOALK_026_00210</name>
</gene>
<feature type="region of interest" description="Disordered" evidence="1">
    <location>
        <begin position="1"/>
        <end position="24"/>
    </location>
</feature>
<evidence type="ECO:0000256" key="1">
    <source>
        <dbReference type="SAM" id="MobiDB-lite"/>
    </source>
</evidence>
<dbReference type="AlphaFoldDB" id="F9VRH6"/>
<dbReference type="Proteomes" id="UP000003558">
    <property type="component" value="Unassembled WGS sequence"/>
</dbReference>